<evidence type="ECO:0000256" key="8">
    <source>
        <dbReference type="ARBA" id="ARBA00022777"/>
    </source>
</evidence>
<keyword evidence="6" id="KW-0808">Transferase</keyword>
<dbReference type="PRINTS" id="PR00344">
    <property type="entry name" value="BCTRLSENSOR"/>
</dbReference>
<gene>
    <name evidence="15" type="ORF">DQG23_11825</name>
</gene>
<dbReference type="GO" id="GO:0005524">
    <property type="term" value="F:ATP binding"/>
    <property type="evidence" value="ECO:0007669"/>
    <property type="project" value="UniProtKB-KW"/>
</dbReference>
<keyword evidence="5" id="KW-0597">Phosphoprotein</keyword>
<keyword evidence="16" id="KW-1185">Reference proteome</keyword>
<keyword evidence="12" id="KW-0812">Transmembrane</keyword>
<dbReference type="PROSITE" id="PS50109">
    <property type="entry name" value="HIS_KIN"/>
    <property type="match status" value="1"/>
</dbReference>
<keyword evidence="7" id="KW-0547">Nucleotide-binding</keyword>
<protein>
    <recommendedName>
        <fullName evidence="3">histidine kinase</fullName>
        <ecNumber evidence="3">2.7.13.3</ecNumber>
    </recommendedName>
</protein>
<evidence type="ECO:0000256" key="12">
    <source>
        <dbReference type="SAM" id="Phobius"/>
    </source>
</evidence>
<evidence type="ECO:0000256" key="4">
    <source>
        <dbReference type="ARBA" id="ARBA00022475"/>
    </source>
</evidence>
<dbReference type="EC" id="2.7.13.3" evidence="3"/>
<dbReference type="Gene3D" id="3.30.565.10">
    <property type="entry name" value="Histidine kinase-like ATPase, C-terminal domain"/>
    <property type="match status" value="1"/>
</dbReference>
<feature type="domain" description="Histidine kinase" evidence="13">
    <location>
        <begin position="471"/>
        <end position="578"/>
    </location>
</feature>
<accession>A0A329MPX3</accession>
<dbReference type="InterPro" id="IPR050640">
    <property type="entry name" value="Bact_2-comp_sensor_kinase"/>
</dbReference>
<dbReference type="SUPFAM" id="SSF158472">
    <property type="entry name" value="HAMP domain-like"/>
    <property type="match status" value="1"/>
</dbReference>
<dbReference type="PANTHER" id="PTHR34220:SF7">
    <property type="entry name" value="SENSOR HISTIDINE KINASE YPDA"/>
    <property type="match status" value="1"/>
</dbReference>
<evidence type="ECO:0000256" key="1">
    <source>
        <dbReference type="ARBA" id="ARBA00000085"/>
    </source>
</evidence>
<dbReference type="GO" id="GO:0000155">
    <property type="term" value="F:phosphorelay sensor kinase activity"/>
    <property type="evidence" value="ECO:0007669"/>
    <property type="project" value="InterPro"/>
</dbReference>
<keyword evidence="12" id="KW-1133">Transmembrane helix</keyword>
<sequence length="578" mass="65068">MGKPGWLLGSMFVKLFLALALVSMLVFSGLLYSALSSSREALIKQKSEDMTVFIERTGQYLELYLANIRNILLNVSGRVDEELLADPAALRKMLNEQIEINSAIVSHMFIMNGDGEILSNDQLFYDIVGHPELPRLFRIAYENPGLVNWSEPYYSPLMTERTIAFALALKDGAGIVLAEINTSQLTARLNELLYGTGQGFTLFTGKGNIVSYDPNSKIVPYKPATLPAEMDDEFVRELTGLPNGISRIEGAAGPLMAVKSERYQLGWYLVTLTDERVFRSGVRDLYARFTGIGALWFSLLIVFTIAISRYFTRPVYRLALQMDRIRGERFTAPVLQVKRTDEIGRLSRSFHMMLGRIQELLQTVKENEERKKEIELKLLLSQIRPHFLYNTLACIGSLAKQHRAAEVEETIRSLIQLLSYSLGKSEMVTLKEELQSLRSYVQIQKVRYGDAFHFCEEIDPSMLQMFVPKLIFQPLVENSIFHGLAAKGEGIVTIRARAEEGKLLLSVRDDGEGMTEAQIRETLSDAEESVPKKSVSGFSIGLRNVQDRIRLNYGPAYGLQIVSEPGEWTDVTIALPLP</sequence>
<keyword evidence="8 15" id="KW-0418">Kinase</keyword>
<evidence type="ECO:0000313" key="15">
    <source>
        <dbReference type="EMBL" id="RAV21336.1"/>
    </source>
</evidence>
<dbReference type="OrthoDB" id="2517441at2"/>
<evidence type="ECO:0000256" key="11">
    <source>
        <dbReference type="ARBA" id="ARBA00023136"/>
    </source>
</evidence>
<dbReference type="InterPro" id="IPR005467">
    <property type="entry name" value="His_kinase_dom"/>
</dbReference>
<dbReference type="PROSITE" id="PS50885">
    <property type="entry name" value="HAMP"/>
    <property type="match status" value="1"/>
</dbReference>
<feature type="domain" description="HAMP" evidence="14">
    <location>
        <begin position="309"/>
        <end position="362"/>
    </location>
</feature>
<keyword evidence="4" id="KW-1003">Cell membrane</keyword>
<keyword evidence="11 12" id="KW-0472">Membrane</keyword>
<dbReference type="Pfam" id="PF06580">
    <property type="entry name" value="His_kinase"/>
    <property type="match status" value="1"/>
</dbReference>
<dbReference type="Proteomes" id="UP000250369">
    <property type="component" value="Unassembled WGS sequence"/>
</dbReference>
<dbReference type="Gene3D" id="6.10.340.10">
    <property type="match status" value="1"/>
</dbReference>
<keyword evidence="9" id="KW-0067">ATP-binding</keyword>
<dbReference type="CDD" id="cd18773">
    <property type="entry name" value="PDC1_HK_sensor"/>
    <property type="match status" value="1"/>
</dbReference>
<keyword evidence="10" id="KW-0902">Two-component regulatory system</keyword>
<evidence type="ECO:0000256" key="7">
    <source>
        <dbReference type="ARBA" id="ARBA00022741"/>
    </source>
</evidence>
<evidence type="ECO:0000256" key="10">
    <source>
        <dbReference type="ARBA" id="ARBA00023012"/>
    </source>
</evidence>
<dbReference type="InterPro" id="IPR003660">
    <property type="entry name" value="HAMP_dom"/>
</dbReference>
<comment type="subcellular location">
    <subcellularLocation>
        <location evidence="2">Cell membrane</location>
        <topology evidence="2">Multi-pass membrane protein</topology>
    </subcellularLocation>
</comment>
<dbReference type="CDD" id="cd06225">
    <property type="entry name" value="HAMP"/>
    <property type="match status" value="1"/>
</dbReference>
<evidence type="ECO:0000256" key="2">
    <source>
        <dbReference type="ARBA" id="ARBA00004651"/>
    </source>
</evidence>
<evidence type="ECO:0000256" key="9">
    <source>
        <dbReference type="ARBA" id="ARBA00022840"/>
    </source>
</evidence>
<dbReference type="InterPro" id="IPR003594">
    <property type="entry name" value="HATPase_dom"/>
</dbReference>
<feature type="transmembrane region" description="Helical" evidence="12">
    <location>
        <begin position="285"/>
        <end position="307"/>
    </location>
</feature>
<reference evidence="15 16" key="1">
    <citation type="journal article" date="2009" name="Int. J. Syst. Evol. Microbiol.">
        <title>Paenibacillus contaminans sp. nov., isolated from a contaminated laboratory plate.</title>
        <authorList>
            <person name="Chou J.H."/>
            <person name="Lee J.H."/>
            <person name="Lin M.C."/>
            <person name="Chang P.S."/>
            <person name="Arun A.B."/>
            <person name="Young C.C."/>
            <person name="Chen W.M."/>
        </authorList>
    </citation>
    <scope>NUCLEOTIDE SEQUENCE [LARGE SCALE GENOMIC DNA]</scope>
    <source>
        <strain evidence="15 16">CKOBP-6</strain>
    </source>
</reference>
<dbReference type="SUPFAM" id="SSF55874">
    <property type="entry name" value="ATPase domain of HSP90 chaperone/DNA topoisomerase II/histidine kinase"/>
    <property type="match status" value="1"/>
</dbReference>
<name>A0A329MPX3_9BACL</name>
<dbReference type="InterPro" id="IPR036890">
    <property type="entry name" value="HATPase_C_sf"/>
</dbReference>
<feature type="transmembrane region" description="Helical" evidence="12">
    <location>
        <begin position="12"/>
        <end position="35"/>
    </location>
</feature>
<dbReference type="InterPro" id="IPR010559">
    <property type="entry name" value="Sig_transdc_His_kin_internal"/>
</dbReference>
<dbReference type="GO" id="GO:0005886">
    <property type="term" value="C:plasma membrane"/>
    <property type="evidence" value="ECO:0007669"/>
    <property type="project" value="UniProtKB-SubCell"/>
</dbReference>
<evidence type="ECO:0000313" key="16">
    <source>
        <dbReference type="Proteomes" id="UP000250369"/>
    </source>
</evidence>
<dbReference type="AlphaFoldDB" id="A0A329MPX3"/>
<comment type="catalytic activity">
    <reaction evidence="1">
        <text>ATP + protein L-histidine = ADP + protein N-phospho-L-histidine.</text>
        <dbReference type="EC" id="2.7.13.3"/>
    </reaction>
</comment>
<dbReference type="SMART" id="SM00304">
    <property type="entry name" value="HAMP"/>
    <property type="match status" value="1"/>
</dbReference>
<proteinExistence type="predicted"/>
<comment type="caution">
    <text evidence="15">The sequence shown here is derived from an EMBL/GenBank/DDBJ whole genome shotgun (WGS) entry which is preliminary data.</text>
</comment>
<evidence type="ECO:0000256" key="3">
    <source>
        <dbReference type="ARBA" id="ARBA00012438"/>
    </source>
</evidence>
<dbReference type="PANTHER" id="PTHR34220">
    <property type="entry name" value="SENSOR HISTIDINE KINASE YPDA"/>
    <property type="match status" value="1"/>
</dbReference>
<dbReference type="Pfam" id="PF02518">
    <property type="entry name" value="HATPase_c"/>
    <property type="match status" value="1"/>
</dbReference>
<evidence type="ECO:0000256" key="5">
    <source>
        <dbReference type="ARBA" id="ARBA00022553"/>
    </source>
</evidence>
<evidence type="ECO:0000256" key="6">
    <source>
        <dbReference type="ARBA" id="ARBA00022679"/>
    </source>
</evidence>
<dbReference type="RefSeq" id="WP_113031040.1">
    <property type="nucleotide sequence ID" value="NZ_QMFB01000005.1"/>
</dbReference>
<dbReference type="EMBL" id="QMFB01000005">
    <property type="protein sequence ID" value="RAV21336.1"/>
    <property type="molecule type" value="Genomic_DNA"/>
</dbReference>
<dbReference type="InterPro" id="IPR004358">
    <property type="entry name" value="Sig_transdc_His_kin-like_C"/>
</dbReference>
<evidence type="ECO:0000259" key="14">
    <source>
        <dbReference type="PROSITE" id="PS50885"/>
    </source>
</evidence>
<dbReference type="Pfam" id="PF00672">
    <property type="entry name" value="HAMP"/>
    <property type="match status" value="1"/>
</dbReference>
<evidence type="ECO:0000259" key="13">
    <source>
        <dbReference type="PROSITE" id="PS50109"/>
    </source>
</evidence>
<organism evidence="15 16">
    <name type="scientific">Paenibacillus contaminans</name>
    <dbReference type="NCBI Taxonomy" id="450362"/>
    <lineage>
        <taxon>Bacteria</taxon>
        <taxon>Bacillati</taxon>
        <taxon>Bacillota</taxon>
        <taxon>Bacilli</taxon>
        <taxon>Bacillales</taxon>
        <taxon>Paenibacillaceae</taxon>
        <taxon>Paenibacillus</taxon>
    </lineage>
</organism>